<dbReference type="EMBL" id="JALJOV010001390">
    <property type="protein sequence ID" value="KAK9848572.1"/>
    <property type="molecule type" value="Genomic_DNA"/>
</dbReference>
<keyword evidence="3" id="KW-1133">Transmembrane helix</keyword>
<keyword evidence="3" id="KW-0472">Membrane</keyword>
<dbReference type="AlphaFoldDB" id="A0AAW1SNW7"/>
<organism evidence="4 5">
    <name type="scientific">Apatococcus fuscideae</name>
    <dbReference type="NCBI Taxonomy" id="2026836"/>
    <lineage>
        <taxon>Eukaryota</taxon>
        <taxon>Viridiplantae</taxon>
        <taxon>Chlorophyta</taxon>
        <taxon>core chlorophytes</taxon>
        <taxon>Trebouxiophyceae</taxon>
        <taxon>Chlorellales</taxon>
        <taxon>Chlorellaceae</taxon>
        <taxon>Apatococcus</taxon>
    </lineage>
</organism>
<evidence type="ECO:0000256" key="2">
    <source>
        <dbReference type="ARBA" id="ARBA00022692"/>
    </source>
</evidence>
<dbReference type="PANTHER" id="PTHR21461">
    <property type="entry name" value="GLYCOSYLTRANSFERASE FAMILY 92 PROTEIN"/>
    <property type="match status" value="1"/>
</dbReference>
<evidence type="ECO:0000313" key="5">
    <source>
        <dbReference type="Proteomes" id="UP001485043"/>
    </source>
</evidence>
<comment type="subcellular location">
    <subcellularLocation>
        <location evidence="1">Membrane</location>
        <topology evidence="1">Single-pass membrane protein</topology>
    </subcellularLocation>
</comment>
<keyword evidence="2" id="KW-0812">Transmembrane</keyword>
<sequence length="330" mass="38452">MKNELPYLVEWIEFHKVVGFSHLVIYDDGSQDNAALIERLYKQHGRDYVSYEANVWHDDARLRRINAGGECLKKYKHLADWIIHLDIDEFTWSPKYSNLRDYFQTEVPSHTHILYVGATRFGWEHMRHRHTYSLQEVKDSGGNVSVKLTNPHGVQLVTQTHFHRAPDKRFTEPEELLKESNEKCARWKKQVGRLSPCMNDADEIYGKTFIRAAYAEGLWTHGGSVKLEDFSWHQIGDGRHIGDEPGSCAPPICDRSDPATLHIYHFRSPSLDDDIKKNQDWHWNANPEEDFAMDGEVYDKATWFFNIIWDASLLRFGDALRERVALLLSP</sequence>
<evidence type="ECO:0000256" key="1">
    <source>
        <dbReference type="ARBA" id="ARBA00004167"/>
    </source>
</evidence>
<dbReference type="GO" id="GO:0016757">
    <property type="term" value="F:glycosyltransferase activity"/>
    <property type="evidence" value="ECO:0007669"/>
    <property type="project" value="TreeGrafter"/>
</dbReference>
<proteinExistence type="predicted"/>
<dbReference type="Proteomes" id="UP001485043">
    <property type="component" value="Unassembled WGS sequence"/>
</dbReference>
<protein>
    <recommendedName>
        <fullName evidence="6">Glycosyltransferase family 92 protein</fullName>
    </recommendedName>
</protein>
<evidence type="ECO:0000313" key="4">
    <source>
        <dbReference type="EMBL" id="KAK9848572.1"/>
    </source>
</evidence>
<reference evidence="4 5" key="1">
    <citation type="journal article" date="2024" name="Nat. Commun.">
        <title>Phylogenomics reveals the evolutionary origins of lichenization in chlorophyte algae.</title>
        <authorList>
            <person name="Puginier C."/>
            <person name="Libourel C."/>
            <person name="Otte J."/>
            <person name="Skaloud P."/>
            <person name="Haon M."/>
            <person name="Grisel S."/>
            <person name="Petersen M."/>
            <person name="Berrin J.G."/>
            <person name="Delaux P.M."/>
            <person name="Dal Grande F."/>
            <person name="Keller J."/>
        </authorList>
    </citation>
    <scope>NUCLEOTIDE SEQUENCE [LARGE SCALE GENOMIC DNA]</scope>
    <source>
        <strain evidence="4 5">SAG 2523</strain>
    </source>
</reference>
<dbReference type="GO" id="GO:0016020">
    <property type="term" value="C:membrane"/>
    <property type="evidence" value="ECO:0007669"/>
    <property type="project" value="UniProtKB-SubCell"/>
</dbReference>
<evidence type="ECO:0008006" key="6">
    <source>
        <dbReference type="Google" id="ProtNLM"/>
    </source>
</evidence>
<accession>A0AAW1SNW7</accession>
<dbReference type="Pfam" id="PF13704">
    <property type="entry name" value="Glyco_tranf_2_4"/>
    <property type="match status" value="1"/>
</dbReference>
<comment type="caution">
    <text evidence="4">The sequence shown here is derived from an EMBL/GenBank/DDBJ whole genome shotgun (WGS) entry which is preliminary data.</text>
</comment>
<dbReference type="PANTHER" id="PTHR21461:SF69">
    <property type="entry name" value="GLYCOSYLTRANSFERASE FAMILY 92 PROTEIN"/>
    <property type="match status" value="1"/>
</dbReference>
<gene>
    <name evidence="4" type="ORF">WJX84_010906</name>
</gene>
<evidence type="ECO:0000256" key="3">
    <source>
        <dbReference type="ARBA" id="ARBA00022989"/>
    </source>
</evidence>
<keyword evidence="5" id="KW-1185">Reference proteome</keyword>
<dbReference type="GO" id="GO:0005737">
    <property type="term" value="C:cytoplasm"/>
    <property type="evidence" value="ECO:0007669"/>
    <property type="project" value="TreeGrafter"/>
</dbReference>
<name>A0AAW1SNW7_9CHLO</name>